<dbReference type="Pfam" id="PF00381">
    <property type="entry name" value="PTS-HPr"/>
    <property type="match status" value="1"/>
</dbReference>
<evidence type="ECO:0000313" key="6">
    <source>
        <dbReference type="EMBL" id="MEX1664953.1"/>
    </source>
</evidence>
<dbReference type="InterPro" id="IPR001020">
    <property type="entry name" value="PTS_HPr_His_P_site"/>
</dbReference>
<proteinExistence type="inferred from homology"/>
<keyword evidence="3" id="KW-0963">Cytoplasm</keyword>
<organism evidence="6 7">
    <name type="scientific">Zhongshania arctica</name>
    <dbReference type="NCBI Taxonomy" id="3238302"/>
    <lineage>
        <taxon>Bacteria</taxon>
        <taxon>Pseudomonadati</taxon>
        <taxon>Pseudomonadota</taxon>
        <taxon>Gammaproteobacteria</taxon>
        <taxon>Cellvibrionales</taxon>
        <taxon>Spongiibacteraceae</taxon>
        <taxon>Zhongshania</taxon>
    </lineage>
</organism>
<accession>A0ABV3TTN1</accession>
<dbReference type="SUPFAM" id="SSF55594">
    <property type="entry name" value="HPr-like"/>
    <property type="match status" value="1"/>
</dbReference>
<evidence type="ECO:0000256" key="4">
    <source>
        <dbReference type="ARBA" id="ARBA00022683"/>
    </source>
</evidence>
<evidence type="ECO:0000313" key="7">
    <source>
        <dbReference type="Proteomes" id="UP001557484"/>
    </source>
</evidence>
<evidence type="ECO:0000256" key="1">
    <source>
        <dbReference type="ARBA" id="ARBA00004496"/>
    </source>
</evidence>
<dbReference type="PANTHER" id="PTHR33705:SF2">
    <property type="entry name" value="PHOSPHOCARRIER PROTEIN NPR"/>
    <property type="match status" value="1"/>
</dbReference>
<dbReference type="PRINTS" id="PR00107">
    <property type="entry name" value="PHOSPHOCPHPR"/>
</dbReference>
<dbReference type="EMBL" id="JBFRYB010000001">
    <property type="protein sequence ID" value="MEX1664953.1"/>
    <property type="molecule type" value="Genomic_DNA"/>
</dbReference>
<dbReference type="InterPro" id="IPR035895">
    <property type="entry name" value="HPr-like_sf"/>
</dbReference>
<comment type="similarity">
    <text evidence="2">Belongs to the HPr family.</text>
</comment>
<dbReference type="PANTHER" id="PTHR33705">
    <property type="entry name" value="PHOSPHOCARRIER PROTEIN HPR"/>
    <property type="match status" value="1"/>
</dbReference>
<dbReference type="PROSITE" id="PS00589">
    <property type="entry name" value="PTS_HPR_SER"/>
    <property type="match status" value="1"/>
</dbReference>
<evidence type="ECO:0000259" key="5">
    <source>
        <dbReference type="PROSITE" id="PS51350"/>
    </source>
</evidence>
<evidence type="ECO:0000256" key="2">
    <source>
        <dbReference type="ARBA" id="ARBA00010736"/>
    </source>
</evidence>
<dbReference type="CDD" id="cd00367">
    <property type="entry name" value="PTS-HPr_like"/>
    <property type="match status" value="1"/>
</dbReference>
<dbReference type="Proteomes" id="UP001557484">
    <property type="component" value="Unassembled WGS sequence"/>
</dbReference>
<dbReference type="InterPro" id="IPR002114">
    <property type="entry name" value="PTS_HPr_Ser_P_site"/>
</dbReference>
<dbReference type="Gene3D" id="3.30.1340.10">
    <property type="entry name" value="HPr-like"/>
    <property type="match status" value="1"/>
</dbReference>
<gene>
    <name evidence="6" type="ORF">AB4875_05605</name>
</gene>
<evidence type="ECO:0000256" key="3">
    <source>
        <dbReference type="ARBA" id="ARBA00022490"/>
    </source>
</evidence>
<dbReference type="PROSITE" id="PS51350">
    <property type="entry name" value="PTS_HPR_DOM"/>
    <property type="match status" value="1"/>
</dbReference>
<dbReference type="NCBIfam" id="TIGR01003">
    <property type="entry name" value="PTS_HPr_family"/>
    <property type="match status" value="1"/>
</dbReference>
<dbReference type="InterPro" id="IPR050399">
    <property type="entry name" value="HPr"/>
</dbReference>
<keyword evidence="4" id="KW-0598">Phosphotransferase system</keyword>
<dbReference type="PROSITE" id="PS00369">
    <property type="entry name" value="PTS_HPR_HIS"/>
    <property type="match status" value="1"/>
</dbReference>
<reference evidence="6 7" key="1">
    <citation type="journal article" date="2011" name="Int. J. Syst. Evol. Microbiol.">
        <title>Zhongshania antarctica gen. nov., sp. nov. and Zhongshania guokunii sp. nov., gammaproteobacteria respectively isolated from coastal attached (fast) ice and surface seawater of the Antarctic.</title>
        <authorList>
            <person name="Li H.J."/>
            <person name="Zhang X.Y."/>
            <person name="Chen C.X."/>
            <person name="Zhang Y.J."/>
            <person name="Gao Z.M."/>
            <person name="Yu Y."/>
            <person name="Chen X.L."/>
            <person name="Chen B."/>
            <person name="Zhang Y.Z."/>
        </authorList>
    </citation>
    <scope>NUCLEOTIDE SEQUENCE [LARGE SCALE GENOMIC DNA]</scope>
    <source>
        <strain evidence="6 7">R06B22</strain>
    </source>
</reference>
<dbReference type="InterPro" id="IPR000032">
    <property type="entry name" value="HPr-like"/>
</dbReference>
<keyword evidence="7" id="KW-1185">Reference proteome</keyword>
<feature type="domain" description="HPr" evidence="5">
    <location>
        <begin position="1"/>
        <end position="88"/>
    </location>
</feature>
<sequence>MVESNIIIINKLGLHARAAAKLVATAGAFGSSIQIGVRDKSVDGKSIMAVMMLAANKGTEITVRCDGEDEQAALSAVLDIISQRFGEAE</sequence>
<comment type="caution">
    <text evidence="6">The sequence shown here is derived from an EMBL/GenBank/DDBJ whole genome shotgun (WGS) entry which is preliminary data.</text>
</comment>
<dbReference type="RefSeq" id="WP_368375068.1">
    <property type="nucleotide sequence ID" value="NZ_JBFRYB010000001.1"/>
</dbReference>
<protein>
    <submittedName>
        <fullName evidence="6">HPr family phosphocarrier protein</fullName>
    </submittedName>
</protein>
<name>A0ABV3TTN1_9GAMM</name>
<comment type="subcellular location">
    <subcellularLocation>
        <location evidence="1">Cytoplasm</location>
    </subcellularLocation>
</comment>